<accession>A0ABQ8V504</accession>
<dbReference type="EMBL" id="JANVFT010000077">
    <property type="protein sequence ID" value="KAJ4474563.1"/>
    <property type="molecule type" value="Genomic_DNA"/>
</dbReference>
<evidence type="ECO:0000313" key="2">
    <source>
        <dbReference type="Proteomes" id="UP001150217"/>
    </source>
</evidence>
<reference evidence="1" key="1">
    <citation type="submission" date="2022-08" db="EMBL/GenBank/DDBJ databases">
        <title>A Global Phylogenomic Analysis of the Shiitake Genus Lentinula.</title>
        <authorList>
            <consortium name="DOE Joint Genome Institute"/>
            <person name="Sierra-Patev S."/>
            <person name="Min B."/>
            <person name="Naranjo-Ortiz M."/>
            <person name="Looney B."/>
            <person name="Konkel Z."/>
            <person name="Slot J.C."/>
            <person name="Sakamoto Y."/>
            <person name="Steenwyk J.L."/>
            <person name="Rokas A."/>
            <person name="Carro J."/>
            <person name="Camarero S."/>
            <person name="Ferreira P."/>
            <person name="Molpeceres G."/>
            <person name="Ruiz-Duenas F.J."/>
            <person name="Serrano A."/>
            <person name="Henrissat B."/>
            <person name="Drula E."/>
            <person name="Hughes K.W."/>
            <person name="Mata J.L."/>
            <person name="Ishikawa N.K."/>
            <person name="Vargas-Isla R."/>
            <person name="Ushijima S."/>
            <person name="Smith C.A."/>
            <person name="Ahrendt S."/>
            <person name="Andreopoulos W."/>
            <person name="He G."/>
            <person name="Labutti K."/>
            <person name="Lipzen A."/>
            <person name="Ng V."/>
            <person name="Riley R."/>
            <person name="Sandor L."/>
            <person name="Barry K."/>
            <person name="Martinez A.T."/>
            <person name="Xiao Y."/>
            <person name="Gibbons J.G."/>
            <person name="Terashima K."/>
            <person name="Grigoriev I.V."/>
            <person name="Hibbett D.S."/>
        </authorList>
    </citation>
    <scope>NUCLEOTIDE SEQUENCE</scope>
    <source>
        <strain evidence="1">RHP3577 ss4</strain>
    </source>
</reference>
<keyword evidence="2" id="KW-1185">Reference proteome</keyword>
<sequence length="106" mass="11409">MVRAPLQSYIIEPSCDITPHTYLDGTSPFTYPGLWAVEILHSTATLSIQRVSAACIGSGLCTVSIFSCPSPATLAGWALFSLLVRRTNPNLGLRFCTRIGSFDLAC</sequence>
<evidence type="ECO:0000313" key="1">
    <source>
        <dbReference type="EMBL" id="KAJ4474563.1"/>
    </source>
</evidence>
<organism evidence="1 2">
    <name type="scientific">Lentinula lateritia</name>
    <dbReference type="NCBI Taxonomy" id="40482"/>
    <lineage>
        <taxon>Eukaryota</taxon>
        <taxon>Fungi</taxon>
        <taxon>Dikarya</taxon>
        <taxon>Basidiomycota</taxon>
        <taxon>Agaricomycotina</taxon>
        <taxon>Agaricomycetes</taxon>
        <taxon>Agaricomycetidae</taxon>
        <taxon>Agaricales</taxon>
        <taxon>Marasmiineae</taxon>
        <taxon>Omphalotaceae</taxon>
        <taxon>Lentinula</taxon>
    </lineage>
</organism>
<proteinExistence type="predicted"/>
<gene>
    <name evidence="1" type="ORF">C8R41DRAFT_848029</name>
</gene>
<dbReference type="Proteomes" id="UP001150217">
    <property type="component" value="Unassembled WGS sequence"/>
</dbReference>
<comment type="caution">
    <text evidence="1">The sequence shown here is derived from an EMBL/GenBank/DDBJ whole genome shotgun (WGS) entry which is preliminary data.</text>
</comment>
<name>A0ABQ8V504_9AGAR</name>
<protein>
    <submittedName>
        <fullName evidence="1">Uncharacterized protein</fullName>
    </submittedName>
</protein>